<dbReference type="Gene3D" id="3.30.559.30">
    <property type="entry name" value="Nonribosomal peptide synthetase, condensation domain"/>
    <property type="match status" value="1"/>
</dbReference>
<dbReference type="SUPFAM" id="SSF52777">
    <property type="entry name" value="CoA-dependent acyltransferases"/>
    <property type="match status" value="1"/>
</dbReference>
<feature type="domain" description="AMP-binding enzyme C-terminal" evidence="2">
    <location>
        <begin position="652"/>
        <end position="723"/>
    </location>
</feature>
<evidence type="ECO:0000313" key="5">
    <source>
        <dbReference type="Proteomes" id="UP000285301"/>
    </source>
</evidence>
<protein>
    <submittedName>
        <fullName evidence="3">Non-ribosomal peptide synthetase-like protein</fullName>
    </submittedName>
</protein>
<evidence type="ECO:0000259" key="2">
    <source>
        <dbReference type="Pfam" id="PF13193"/>
    </source>
</evidence>
<dbReference type="GO" id="GO:0043041">
    <property type="term" value="P:amino acid activation for nonribosomal peptide biosynthetic process"/>
    <property type="evidence" value="ECO:0007669"/>
    <property type="project" value="TreeGrafter"/>
</dbReference>
<dbReference type="CDD" id="cd05930">
    <property type="entry name" value="A_NRPS"/>
    <property type="match status" value="1"/>
</dbReference>
<dbReference type="InterPro" id="IPR020845">
    <property type="entry name" value="AMP-binding_CS"/>
</dbReference>
<name>A0A443R5R1_9ACAR</name>
<dbReference type="Gene3D" id="3.30.300.30">
    <property type="match status" value="1"/>
</dbReference>
<dbReference type="GO" id="GO:0005737">
    <property type="term" value="C:cytoplasm"/>
    <property type="evidence" value="ECO:0007669"/>
    <property type="project" value="TreeGrafter"/>
</dbReference>
<reference evidence="3" key="2">
    <citation type="submission" date="2018-11" db="EMBL/GenBank/DDBJ databases">
        <title>Trombidioid mite genomics.</title>
        <authorList>
            <person name="Dong X."/>
        </authorList>
    </citation>
    <scope>NUCLEOTIDE SEQUENCE</scope>
    <source>
        <strain evidence="3">UoL-WK</strain>
    </source>
</reference>
<feature type="domain" description="AMP-dependent synthetase/ligase" evidence="1">
    <location>
        <begin position="255"/>
        <end position="597"/>
    </location>
</feature>
<dbReference type="Pfam" id="PF00501">
    <property type="entry name" value="AMP-binding"/>
    <property type="match status" value="1"/>
</dbReference>
<dbReference type="InterPro" id="IPR025110">
    <property type="entry name" value="AMP-bd_C"/>
</dbReference>
<dbReference type="STRING" id="1965070.A0A443R5R1"/>
<dbReference type="EMBL" id="NCKU01001930">
    <property type="protein sequence ID" value="RWS10887.1"/>
    <property type="molecule type" value="Genomic_DNA"/>
</dbReference>
<keyword evidence="5" id="KW-1185">Reference proteome</keyword>
<proteinExistence type="predicted"/>
<dbReference type="SUPFAM" id="SSF56801">
    <property type="entry name" value="Acetyl-CoA synthetase-like"/>
    <property type="match status" value="1"/>
</dbReference>
<dbReference type="EMBL" id="NCKU01002040">
    <property type="protein sequence ID" value="RWS10604.1"/>
    <property type="molecule type" value="Genomic_DNA"/>
</dbReference>
<organism evidence="3 5">
    <name type="scientific">Dinothrombium tinctorium</name>
    <dbReference type="NCBI Taxonomy" id="1965070"/>
    <lineage>
        <taxon>Eukaryota</taxon>
        <taxon>Metazoa</taxon>
        <taxon>Ecdysozoa</taxon>
        <taxon>Arthropoda</taxon>
        <taxon>Chelicerata</taxon>
        <taxon>Arachnida</taxon>
        <taxon>Acari</taxon>
        <taxon>Acariformes</taxon>
        <taxon>Trombidiformes</taxon>
        <taxon>Prostigmata</taxon>
        <taxon>Anystina</taxon>
        <taxon>Parasitengona</taxon>
        <taxon>Trombidioidea</taxon>
        <taxon>Trombidiidae</taxon>
        <taxon>Dinothrombium</taxon>
    </lineage>
</organism>
<dbReference type="GO" id="GO:0044550">
    <property type="term" value="P:secondary metabolite biosynthetic process"/>
    <property type="evidence" value="ECO:0007669"/>
    <property type="project" value="TreeGrafter"/>
</dbReference>
<dbReference type="PROSITE" id="PS00455">
    <property type="entry name" value="AMP_BINDING"/>
    <property type="match status" value="1"/>
</dbReference>
<dbReference type="Pfam" id="PF13193">
    <property type="entry name" value="AMP-binding_C"/>
    <property type="match status" value="1"/>
</dbReference>
<dbReference type="OrthoDB" id="7440309at2759"/>
<dbReference type="InterPro" id="IPR045851">
    <property type="entry name" value="AMP-bd_C_sf"/>
</dbReference>
<comment type="caution">
    <text evidence="3">The sequence shown here is derived from an EMBL/GenBank/DDBJ whole genome shotgun (WGS) entry which is preliminary data.</text>
</comment>
<sequence length="732" mass="82373">MDKLILKKTIVKLPNTNTQHSFRLSSDKLPLKENGYCSNEEIFSLDASLTKAIDLLSKEVETSNFMTLLTAFYLFLNRYTNKTKISIIIWHSESLINYQVQFLMDSVQDFTFKELLNLVKNGYCVRFQPLTSAKLSQDASNVSFALYSSTGHNAAPRYPAIDAKMNLDFNLFLNHNVEKTSGVLKYNGNIFDAKSIQRQLTNFQILLKSIVESENKNLPVGLLRIISGEEEKLIIENFSKTRFVAHSNKTIIELFEEQVAKNGLKPAIIEKKAETSYEQLNKEANKLAHFLRSNQSFGTCAILLSQGSNFVKSIIAVLKAGGSCAPLAVTNTSERLNLLLEDLNYPPLITTRTVLNKNGLNYPKIILLDEDKHSISSQPDSNLNLPRNPTDLAYVMFTSGSTGKPKGVLIEFKSLNNVVQWFKNCMSVSEEDRSSLIANPAFDAHIIEIWPHLITGSCLYVCSKKYRHNSNQILHWLQEKQITISFIPTAFAVPLIGEPQSDLSLTRLVVGGEKLNRFPHPQLTFDVYNCYGPTENSVISTFVNLSSHKTPSLKMPPIGKPIDNVQVYVLDNYLQPVPIGAAAELYVGGEGVARGYLKNEKLTKELYIESPFPHSQYLYRTGDLVAWTDDGNLVYKGRLKHELKHAQRDVSEIERILLQHPQVSQALAVVKGSQITCYCTLKHGYEAGTKKNLKTYLKHHVPQHLFPFALVILSYFPMTSNGKISKKSLPEI</sequence>
<gene>
    <name evidence="4" type="ORF">B4U79_17573</name>
    <name evidence="3" type="ORF">B4U79_17599</name>
</gene>
<dbReference type="PANTHER" id="PTHR45527:SF1">
    <property type="entry name" value="FATTY ACID SYNTHASE"/>
    <property type="match status" value="1"/>
</dbReference>
<reference evidence="3 5" key="1">
    <citation type="journal article" date="2018" name="Gigascience">
        <title>Genomes of trombidid mites reveal novel predicted allergens and laterally-transferred genes associated with secondary metabolism.</title>
        <authorList>
            <person name="Dong X."/>
            <person name="Chaisiri K."/>
            <person name="Xia D."/>
            <person name="Armstrong S.D."/>
            <person name="Fang Y."/>
            <person name="Donnelly M.J."/>
            <person name="Kadowaki T."/>
            <person name="McGarry J.W."/>
            <person name="Darby A.C."/>
            <person name="Makepeace B.L."/>
        </authorList>
    </citation>
    <scope>NUCLEOTIDE SEQUENCE [LARGE SCALE GENOMIC DNA]</scope>
    <source>
        <strain evidence="3">UoL-WK</strain>
    </source>
</reference>
<evidence type="ECO:0000259" key="1">
    <source>
        <dbReference type="Pfam" id="PF00501"/>
    </source>
</evidence>
<evidence type="ECO:0000313" key="4">
    <source>
        <dbReference type="EMBL" id="RWS10887.1"/>
    </source>
</evidence>
<evidence type="ECO:0000313" key="3">
    <source>
        <dbReference type="EMBL" id="RWS10604.1"/>
    </source>
</evidence>
<dbReference type="AlphaFoldDB" id="A0A443R5R1"/>
<dbReference type="GO" id="GO:0031177">
    <property type="term" value="F:phosphopantetheine binding"/>
    <property type="evidence" value="ECO:0007669"/>
    <property type="project" value="TreeGrafter"/>
</dbReference>
<dbReference type="InterPro" id="IPR000873">
    <property type="entry name" value="AMP-dep_synth/lig_dom"/>
</dbReference>
<dbReference type="PANTHER" id="PTHR45527">
    <property type="entry name" value="NONRIBOSOMAL PEPTIDE SYNTHETASE"/>
    <property type="match status" value="1"/>
</dbReference>
<dbReference type="Gene3D" id="2.30.38.10">
    <property type="entry name" value="Luciferase, Domain 3"/>
    <property type="match status" value="1"/>
</dbReference>
<dbReference type="Gene3D" id="3.40.50.980">
    <property type="match status" value="2"/>
</dbReference>
<dbReference type="Proteomes" id="UP000285301">
    <property type="component" value="Unassembled WGS sequence"/>
</dbReference>
<accession>A0A443R5R1</accession>